<dbReference type="EMBL" id="CAJNNV010031189">
    <property type="protein sequence ID" value="CAE8634967.1"/>
    <property type="molecule type" value="Genomic_DNA"/>
</dbReference>
<evidence type="ECO:0000256" key="3">
    <source>
        <dbReference type="ARBA" id="ARBA00022989"/>
    </source>
</evidence>
<sequence length="690" mass="74157">MGAGNDSQVGENLSSAPALRKATCTASSCCRRSDPFFQCDAHSGPYLSKIWELFGNSLVAKLSGAALQKLWRHCADEGQLCLCAGEVRFGRPPTVAVTVLHSANRSNGATNRSWASEILVAKNGMVNCAPEVFEGSHALAANRSRICECSLLPLRRALVIPSNETRLASADKKGRASVRAAEGRFMRSTAYSDDFLNGVQYDYASERAGARLVTHAKGLLHAKAVVSPDKSQYMLADCDARTWFVVSLLEDLFLQHIGLVHLELFASGFRHLQILGSSKYPTEQWRLLGEIESNSTAAYELFDIGSRCTRMADLCWVRFLKVRVLSHHQVEDNSFCALTRIQAFGSTQMTYIAEERTAEDERDRRIDPSLADVARWHDDVAKAAMSSPLGEVSGHRAKPATASVQSGLSSPEAAASRPRGGSADESGLAIRPMFGRATELVGEAQGRLSELPMSLLKEVSSWLHRGRSSLSPPALAGPEGSGETVHEAQSGSAGFASNVGSNGGPAVARPSLLDLLSALNSSGLEGGEGEGLTSLEKLQQALGSLSAEAAPLSGSSAAAARPQKTGSSTPALVRIHNDLREVQEGQAVLQENMKTVASGLNSMLALVVEVLHEHSALIYSSYFEFYFVSFLFVFVFSFLFCALSICKVRVCGLWKQPGYRSSPSRTRCLSVGPGIRTPSRLDTMPSAVRP</sequence>
<comment type="caution">
    <text evidence="8">The sequence shown here is derived from an EMBL/GenBank/DDBJ whole genome shotgun (WGS) entry which is preliminary data.</text>
</comment>
<dbReference type="GO" id="GO:0005737">
    <property type="term" value="C:cytoplasm"/>
    <property type="evidence" value="ECO:0007669"/>
    <property type="project" value="TreeGrafter"/>
</dbReference>
<evidence type="ECO:0000313" key="9">
    <source>
        <dbReference type="Proteomes" id="UP000654075"/>
    </source>
</evidence>
<keyword evidence="4 6" id="KW-0472">Membrane</keyword>
<dbReference type="PANTHER" id="PTHR12953:SF0">
    <property type="entry name" value="SUN DOMAIN-CONTAINING OSSIFICATION FACTOR"/>
    <property type="match status" value="1"/>
</dbReference>
<feature type="region of interest" description="Disordered" evidence="5">
    <location>
        <begin position="387"/>
        <end position="429"/>
    </location>
</feature>
<dbReference type="AlphaFoldDB" id="A0A813HA13"/>
<evidence type="ECO:0000256" key="1">
    <source>
        <dbReference type="ARBA" id="ARBA00004308"/>
    </source>
</evidence>
<proteinExistence type="predicted"/>
<organism evidence="8 9">
    <name type="scientific">Polarella glacialis</name>
    <name type="common">Dinoflagellate</name>
    <dbReference type="NCBI Taxonomy" id="89957"/>
    <lineage>
        <taxon>Eukaryota</taxon>
        <taxon>Sar</taxon>
        <taxon>Alveolata</taxon>
        <taxon>Dinophyceae</taxon>
        <taxon>Suessiales</taxon>
        <taxon>Suessiaceae</taxon>
        <taxon>Polarella</taxon>
    </lineage>
</organism>
<evidence type="ECO:0000256" key="2">
    <source>
        <dbReference type="ARBA" id="ARBA00022692"/>
    </source>
</evidence>
<dbReference type="PANTHER" id="PTHR12953">
    <property type="entry name" value="MEMBRANE PROTEIN CH1 RELATED"/>
    <property type="match status" value="1"/>
</dbReference>
<dbReference type="Proteomes" id="UP000654075">
    <property type="component" value="Unassembled WGS sequence"/>
</dbReference>
<dbReference type="InterPro" id="IPR012919">
    <property type="entry name" value="SUN_dom"/>
</dbReference>
<dbReference type="InterPro" id="IPR045120">
    <property type="entry name" value="Suco/Slp1-like"/>
</dbReference>
<name>A0A813HA13_POLGL</name>
<feature type="transmembrane region" description="Helical" evidence="6">
    <location>
        <begin position="625"/>
        <end position="646"/>
    </location>
</feature>
<evidence type="ECO:0000259" key="7">
    <source>
        <dbReference type="PROSITE" id="PS51469"/>
    </source>
</evidence>
<dbReference type="GO" id="GO:0034975">
    <property type="term" value="P:protein folding in endoplasmic reticulum"/>
    <property type="evidence" value="ECO:0007669"/>
    <property type="project" value="TreeGrafter"/>
</dbReference>
<comment type="subcellular location">
    <subcellularLocation>
        <location evidence="1">Endomembrane system</location>
    </subcellularLocation>
</comment>
<gene>
    <name evidence="8" type="ORF">PGLA1383_LOCUS50576</name>
</gene>
<feature type="region of interest" description="Disordered" evidence="5">
    <location>
        <begin position="467"/>
        <end position="497"/>
    </location>
</feature>
<feature type="domain" description="SUN" evidence="7">
    <location>
        <begin position="167"/>
        <end position="348"/>
    </location>
</feature>
<evidence type="ECO:0000256" key="6">
    <source>
        <dbReference type="SAM" id="Phobius"/>
    </source>
</evidence>
<evidence type="ECO:0000256" key="5">
    <source>
        <dbReference type="SAM" id="MobiDB-lite"/>
    </source>
</evidence>
<keyword evidence="2 6" id="KW-0812">Transmembrane</keyword>
<evidence type="ECO:0000256" key="4">
    <source>
        <dbReference type="ARBA" id="ARBA00023136"/>
    </source>
</evidence>
<dbReference type="GO" id="GO:0012505">
    <property type="term" value="C:endomembrane system"/>
    <property type="evidence" value="ECO:0007669"/>
    <property type="project" value="UniProtKB-SubCell"/>
</dbReference>
<dbReference type="GO" id="GO:0016020">
    <property type="term" value="C:membrane"/>
    <property type="evidence" value="ECO:0007669"/>
    <property type="project" value="InterPro"/>
</dbReference>
<keyword evidence="9" id="KW-1185">Reference proteome</keyword>
<protein>
    <recommendedName>
        <fullName evidence="7">SUN domain-containing protein</fullName>
    </recommendedName>
</protein>
<accession>A0A813HA13</accession>
<dbReference type="Pfam" id="PF07738">
    <property type="entry name" value="Sad1_UNC"/>
    <property type="match status" value="1"/>
</dbReference>
<reference evidence="8" key="1">
    <citation type="submission" date="2021-02" db="EMBL/GenBank/DDBJ databases">
        <authorList>
            <person name="Dougan E. K."/>
            <person name="Rhodes N."/>
            <person name="Thang M."/>
            <person name="Chan C."/>
        </authorList>
    </citation>
    <scope>NUCLEOTIDE SEQUENCE</scope>
</reference>
<keyword evidence="3 6" id="KW-1133">Transmembrane helix</keyword>
<dbReference type="PROSITE" id="PS51469">
    <property type="entry name" value="SUN"/>
    <property type="match status" value="1"/>
</dbReference>
<evidence type="ECO:0000313" key="8">
    <source>
        <dbReference type="EMBL" id="CAE8634967.1"/>
    </source>
</evidence>
<dbReference type="OrthoDB" id="266334at2759"/>